<accession>E3JV04</accession>
<dbReference type="SUPFAM" id="SSF49899">
    <property type="entry name" value="Concanavalin A-like lectins/glucanases"/>
    <property type="match status" value="1"/>
</dbReference>
<dbReference type="HOGENOM" id="CLU_016972_0_1_1"/>
<dbReference type="GeneID" id="10532794"/>
<dbReference type="VEuPathDB" id="FungiDB:PGTG_01210"/>
<evidence type="ECO:0000256" key="1">
    <source>
        <dbReference type="SAM" id="MobiDB-lite"/>
    </source>
</evidence>
<dbReference type="InterPro" id="IPR013320">
    <property type="entry name" value="ConA-like_dom_sf"/>
</dbReference>
<feature type="region of interest" description="Disordered" evidence="1">
    <location>
        <begin position="392"/>
        <end position="497"/>
    </location>
</feature>
<dbReference type="Proteomes" id="UP000008783">
    <property type="component" value="Unassembled WGS sequence"/>
</dbReference>
<dbReference type="Gene3D" id="2.60.120.200">
    <property type="match status" value="1"/>
</dbReference>
<dbReference type="RefSeq" id="XP_003320298.2">
    <property type="nucleotide sequence ID" value="XM_003320250.2"/>
</dbReference>
<gene>
    <name evidence="2" type="ORF">PGTG_01210</name>
</gene>
<dbReference type="PANTHER" id="PTHR10963:SF24">
    <property type="entry name" value="GLYCOSIDASE C21B10.07-RELATED"/>
    <property type="match status" value="1"/>
</dbReference>
<evidence type="ECO:0000313" key="3">
    <source>
        <dbReference type="Proteomes" id="UP000008783"/>
    </source>
</evidence>
<dbReference type="InParanoid" id="E3JV04"/>
<dbReference type="Pfam" id="PF26113">
    <property type="entry name" value="GH16_XgeA"/>
    <property type="match status" value="1"/>
</dbReference>
<dbReference type="GO" id="GO:0005576">
    <property type="term" value="C:extracellular region"/>
    <property type="evidence" value="ECO:0000318"/>
    <property type="project" value="GO_Central"/>
</dbReference>
<proteinExistence type="predicted"/>
<dbReference type="PANTHER" id="PTHR10963">
    <property type="entry name" value="GLYCOSYL HYDROLASE-RELATED"/>
    <property type="match status" value="1"/>
</dbReference>
<name>E3JV04_PUCGT</name>
<dbReference type="STRING" id="418459.E3JV04"/>
<feature type="compositionally biased region" description="Polar residues" evidence="1">
    <location>
        <begin position="467"/>
        <end position="487"/>
    </location>
</feature>
<evidence type="ECO:0000313" key="2">
    <source>
        <dbReference type="EMBL" id="EFP75879.2"/>
    </source>
</evidence>
<dbReference type="InterPro" id="IPR050546">
    <property type="entry name" value="Glycosyl_Hydrlase_16"/>
</dbReference>
<dbReference type="KEGG" id="pgr:PGTG_01210"/>
<organism evidence="2 3">
    <name type="scientific">Puccinia graminis f. sp. tritici (strain CRL 75-36-700-3 / race SCCL)</name>
    <name type="common">Black stem rust fungus</name>
    <dbReference type="NCBI Taxonomy" id="418459"/>
    <lineage>
        <taxon>Eukaryota</taxon>
        <taxon>Fungi</taxon>
        <taxon>Dikarya</taxon>
        <taxon>Basidiomycota</taxon>
        <taxon>Pucciniomycotina</taxon>
        <taxon>Pucciniomycetes</taxon>
        <taxon>Pucciniales</taxon>
        <taxon>Pucciniaceae</taxon>
        <taxon>Puccinia</taxon>
    </lineage>
</organism>
<reference evidence="3" key="2">
    <citation type="journal article" date="2011" name="Proc. Natl. Acad. Sci. U.S.A.">
        <title>Obligate biotrophy features unraveled by the genomic analysis of rust fungi.</title>
        <authorList>
            <person name="Duplessis S."/>
            <person name="Cuomo C.A."/>
            <person name="Lin Y.-C."/>
            <person name="Aerts A."/>
            <person name="Tisserant E."/>
            <person name="Veneault-Fourrey C."/>
            <person name="Joly D.L."/>
            <person name="Hacquard S."/>
            <person name="Amselem J."/>
            <person name="Cantarel B.L."/>
            <person name="Chiu R."/>
            <person name="Coutinho P.M."/>
            <person name="Feau N."/>
            <person name="Field M."/>
            <person name="Frey P."/>
            <person name="Gelhaye E."/>
            <person name="Goldberg J."/>
            <person name="Grabherr M.G."/>
            <person name="Kodira C.D."/>
            <person name="Kohler A."/>
            <person name="Kuees U."/>
            <person name="Lindquist E.A."/>
            <person name="Lucas S.M."/>
            <person name="Mago R."/>
            <person name="Mauceli E."/>
            <person name="Morin E."/>
            <person name="Murat C."/>
            <person name="Pangilinan J.L."/>
            <person name="Park R."/>
            <person name="Pearson M."/>
            <person name="Quesneville H."/>
            <person name="Rouhier N."/>
            <person name="Sakthikumar S."/>
            <person name="Salamov A.A."/>
            <person name="Schmutz J."/>
            <person name="Selles B."/>
            <person name="Shapiro H."/>
            <person name="Tanguay P."/>
            <person name="Tuskan G.A."/>
            <person name="Henrissat B."/>
            <person name="Van de Peer Y."/>
            <person name="Rouze P."/>
            <person name="Ellis J.G."/>
            <person name="Dodds P.N."/>
            <person name="Schein J.E."/>
            <person name="Zhong S."/>
            <person name="Hamelin R.C."/>
            <person name="Grigoriev I.V."/>
            <person name="Szabo L.J."/>
            <person name="Martin F."/>
        </authorList>
    </citation>
    <scope>NUCLEOTIDE SEQUENCE [LARGE SCALE GENOMIC DNA]</scope>
    <source>
        <strain evidence="3">CRL 75-36-700-3 / race SCCL</strain>
    </source>
</reference>
<sequence length="497" mass="54358">MLSLLSNPRSGALASTVLRLQAITALLGFLTSVFADHTSNNAFMQLHRRKLKEDNPLGAPGQPQTSIWSHSQTISGFTFFDSWAFINRWDNTTHSAAYYVGKEQAEREMLAYVDENARAIIAVDTKKDISNDTMPAVFLNTTTGVFKYNQTALRNSIRLESLERYDPGTLVIADFHHTPYGCASWPAFWMHGENWPQNGEIDIFEGWNDNTRGRATLHTTPGCSHDPTGIQTGKVLQETCDSSVNYNAGCSVEDPTTDFFGPTLNRNGGAVFAAMYTNSEISVWRWRRQDVPQDIEDNVPRPETWPTPTATWRSGASCNIDQKFGPQNIIINIAMCGDSDLNTYAQGKCPGKCYDHLLKGSNYKEVYFAINSIKIFKGLPDAVSKVTPLPPPGLKPVVPPPGLKPVIPPTDTKPVVPPLDTKPVVPPPGTKPVIPPPGIKPVVPPSGNKPADPSHHAKSGDPPSNLKLMTSAQDESLLNINSESSDPNPKANVPPPK</sequence>
<keyword evidence="3" id="KW-1185">Reference proteome</keyword>
<dbReference type="OrthoDB" id="192832at2759"/>
<evidence type="ECO:0008006" key="4">
    <source>
        <dbReference type="Google" id="ProtNLM"/>
    </source>
</evidence>
<dbReference type="GO" id="GO:0016787">
    <property type="term" value="F:hydrolase activity"/>
    <property type="evidence" value="ECO:0000318"/>
    <property type="project" value="GO_Central"/>
</dbReference>
<feature type="compositionally biased region" description="Pro residues" evidence="1">
    <location>
        <begin position="424"/>
        <end position="444"/>
    </location>
</feature>
<dbReference type="EMBL" id="DS178264">
    <property type="protein sequence ID" value="EFP75879.2"/>
    <property type="molecule type" value="Genomic_DNA"/>
</dbReference>
<reference key="1">
    <citation type="submission" date="2007-01" db="EMBL/GenBank/DDBJ databases">
        <title>The Genome Sequence of Puccinia graminis f. sp. tritici Strain CRL 75-36-700-3.</title>
        <authorList>
            <consortium name="The Broad Institute Genome Sequencing Platform"/>
            <person name="Birren B."/>
            <person name="Lander E."/>
            <person name="Galagan J."/>
            <person name="Nusbaum C."/>
            <person name="Devon K."/>
            <person name="Cuomo C."/>
            <person name="Jaffe D."/>
            <person name="Butler J."/>
            <person name="Alvarez P."/>
            <person name="Gnerre S."/>
            <person name="Grabherr M."/>
            <person name="Mauceli E."/>
            <person name="Brockman W."/>
            <person name="Young S."/>
            <person name="LaButti K."/>
            <person name="Sykes S."/>
            <person name="DeCaprio D."/>
            <person name="Crawford M."/>
            <person name="Koehrsen M."/>
            <person name="Engels R."/>
            <person name="Montgomery P."/>
            <person name="Pearson M."/>
            <person name="Howarth C."/>
            <person name="Larson L."/>
            <person name="White J."/>
            <person name="Zeng Q."/>
            <person name="Kodira C."/>
            <person name="Yandava C."/>
            <person name="Alvarado L."/>
            <person name="O'Leary S."/>
            <person name="Szabo L."/>
            <person name="Dean R."/>
            <person name="Schein J."/>
        </authorList>
    </citation>
    <scope>NUCLEOTIDE SEQUENCE</scope>
    <source>
        <strain>CRL 75-36-700-3</strain>
    </source>
</reference>
<feature type="compositionally biased region" description="Pro residues" evidence="1">
    <location>
        <begin position="392"/>
        <end position="408"/>
    </location>
</feature>
<dbReference type="AlphaFoldDB" id="E3JV04"/>
<dbReference type="GO" id="GO:0009251">
    <property type="term" value="P:glucan catabolic process"/>
    <property type="evidence" value="ECO:0000318"/>
    <property type="project" value="GO_Central"/>
</dbReference>
<dbReference type="eggNOG" id="ENOG502QUM3">
    <property type="taxonomic scope" value="Eukaryota"/>
</dbReference>
<protein>
    <recommendedName>
        <fullName evidence="4">GH16 domain-containing protein</fullName>
    </recommendedName>
</protein>